<proteinExistence type="predicted"/>
<keyword evidence="3" id="KW-1185">Reference proteome</keyword>
<accession>A0ABW2YWT9</accession>
<dbReference type="InterPro" id="IPR014922">
    <property type="entry name" value="YdhG-like"/>
</dbReference>
<sequence length="135" mass="15183">MPKAAKLSGSEAVSAYIAQLDEAVKPIIEKLRQIILSTGAEIAEEIKWNAPSFYYTGEMKPFDRKEYKRHIIVMNLHKRILLVFPSGAKIDNSSGLLTGDYADGRKMLSITGMDDVLQKEQVLRNAVKDWISKVE</sequence>
<protein>
    <submittedName>
        <fullName evidence="2">DUF1801 domain-containing protein</fullName>
    </submittedName>
</protein>
<dbReference type="SUPFAM" id="SSF159888">
    <property type="entry name" value="YdhG-like"/>
    <property type="match status" value="1"/>
</dbReference>
<dbReference type="EMBL" id="JBHTHU010000009">
    <property type="protein sequence ID" value="MFD0750956.1"/>
    <property type="molecule type" value="Genomic_DNA"/>
</dbReference>
<evidence type="ECO:0000259" key="1">
    <source>
        <dbReference type="Pfam" id="PF08818"/>
    </source>
</evidence>
<dbReference type="Pfam" id="PF08818">
    <property type="entry name" value="DUF1801"/>
    <property type="match status" value="1"/>
</dbReference>
<name>A0ABW2YWT9_9SPHI</name>
<reference evidence="3" key="1">
    <citation type="journal article" date="2019" name="Int. J. Syst. Evol. Microbiol.">
        <title>The Global Catalogue of Microorganisms (GCM) 10K type strain sequencing project: providing services to taxonomists for standard genome sequencing and annotation.</title>
        <authorList>
            <consortium name="The Broad Institute Genomics Platform"/>
            <consortium name="The Broad Institute Genome Sequencing Center for Infectious Disease"/>
            <person name="Wu L."/>
            <person name="Ma J."/>
        </authorList>
    </citation>
    <scope>NUCLEOTIDE SEQUENCE [LARGE SCALE GENOMIC DNA]</scope>
    <source>
        <strain evidence="3">CCUG 63418</strain>
    </source>
</reference>
<feature type="domain" description="YdhG-like" evidence="1">
    <location>
        <begin position="25"/>
        <end position="131"/>
    </location>
</feature>
<evidence type="ECO:0000313" key="2">
    <source>
        <dbReference type="EMBL" id="MFD0750956.1"/>
    </source>
</evidence>
<evidence type="ECO:0000313" key="3">
    <source>
        <dbReference type="Proteomes" id="UP001596958"/>
    </source>
</evidence>
<dbReference type="Gene3D" id="3.90.1150.200">
    <property type="match status" value="1"/>
</dbReference>
<organism evidence="2 3">
    <name type="scientific">Mucilaginibacter calamicampi</name>
    <dbReference type="NCBI Taxonomy" id="1302352"/>
    <lineage>
        <taxon>Bacteria</taxon>
        <taxon>Pseudomonadati</taxon>
        <taxon>Bacteroidota</taxon>
        <taxon>Sphingobacteriia</taxon>
        <taxon>Sphingobacteriales</taxon>
        <taxon>Sphingobacteriaceae</taxon>
        <taxon>Mucilaginibacter</taxon>
    </lineage>
</organism>
<comment type="caution">
    <text evidence="2">The sequence shown here is derived from an EMBL/GenBank/DDBJ whole genome shotgun (WGS) entry which is preliminary data.</text>
</comment>
<dbReference type="RefSeq" id="WP_377100687.1">
    <property type="nucleotide sequence ID" value="NZ_JBHTHU010000009.1"/>
</dbReference>
<gene>
    <name evidence="2" type="ORF">ACFQZS_12445</name>
</gene>
<dbReference type="Proteomes" id="UP001596958">
    <property type="component" value="Unassembled WGS sequence"/>
</dbReference>